<keyword evidence="3" id="KW-0963">Cytoplasm</keyword>
<dbReference type="GO" id="GO:0007268">
    <property type="term" value="P:chemical synaptic transmission"/>
    <property type="evidence" value="ECO:0007669"/>
    <property type="project" value="TreeGrafter"/>
</dbReference>
<dbReference type="Gene3D" id="2.30.42.10">
    <property type="match status" value="2"/>
</dbReference>
<evidence type="ECO:0000256" key="7">
    <source>
        <dbReference type="ARBA" id="ARBA00023136"/>
    </source>
</evidence>
<evidence type="ECO:0000256" key="2">
    <source>
        <dbReference type="ARBA" id="ARBA00022448"/>
    </source>
</evidence>
<dbReference type="Pfam" id="PF05648">
    <property type="entry name" value="PEX11"/>
    <property type="match status" value="1"/>
</dbReference>
<feature type="compositionally biased region" description="Basic and acidic residues" evidence="15">
    <location>
        <begin position="426"/>
        <end position="435"/>
    </location>
</feature>
<evidence type="ECO:0000313" key="19">
    <source>
        <dbReference type="Proteomes" id="UP001153269"/>
    </source>
</evidence>
<evidence type="ECO:0000256" key="11">
    <source>
        <dbReference type="ARBA" id="ARBA00067675"/>
    </source>
</evidence>
<comment type="subcellular location">
    <subcellularLocation>
        <location evidence="1">Cytoplasm</location>
        <location evidence="1">Perinuclear region</location>
    </subcellularLocation>
    <subcellularLocation>
        <location evidence="9">Peroxisome membrane</location>
    </subcellularLocation>
</comment>
<dbReference type="CDD" id="cd01208">
    <property type="entry name" value="PTB_X11"/>
    <property type="match status" value="1"/>
</dbReference>
<keyword evidence="5" id="KW-0677">Repeat</keyword>
<evidence type="ECO:0000259" key="16">
    <source>
        <dbReference type="PROSITE" id="PS01179"/>
    </source>
</evidence>
<evidence type="ECO:0000256" key="10">
    <source>
        <dbReference type="ARBA" id="ARBA00058713"/>
    </source>
</evidence>
<gene>
    <name evidence="18" type="ORF">PLEPLA_LOCUS37533</name>
</gene>
<dbReference type="GO" id="GO:0048471">
    <property type="term" value="C:perinuclear region of cytoplasm"/>
    <property type="evidence" value="ECO:0007669"/>
    <property type="project" value="UniProtKB-SubCell"/>
</dbReference>
<organism evidence="18 19">
    <name type="scientific">Pleuronectes platessa</name>
    <name type="common">European plaice</name>
    <dbReference type="NCBI Taxonomy" id="8262"/>
    <lineage>
        <taxon>Eukaryota</taxon>
        <taxon>Metazoa</taxon>
        <taxon>Chordata</taxon>
        <taxon>Craniata</taxon>
        <taxon>Vertebrata</taxon>
        <taxon>Euteleostomi</taxon>
        <taxon>Actinopterygii</taxon>
        <taxon>Neopterygii</taxon>
        <taxon>Teleostei</taxon>
        <taxon>Neoteleostei</taxon>
        <taxon>Acanthomorphata</taxon>
        <taxon>Carangaria</taxon>
        <taxon>Pleuronectiformes</taxon>
        <taxon>Pleuronectoidei</taxon>
        <taxon>Pleuronectidae</taxon>
        <taxon>Pleuronectes</taxon>
    </lineage>
</organism>
<keyword evidence="7" id="KW-0472">Membrane</keyword>
<comment type="function">
    <text evidence="10">May modulate processing of the amyloid-beta precursor protein (APP) and hence formation of APP-beta. May enhance the activity of HIF1A in macrophages by inhibiting the activity of HIF1AN.</text>
</comment>
<evidence type="ECO:0000259" key="17">
    <source>
        <dbReference type="PROSITE" id="PS50106"/>
    </source>
</evidence>
<feature type="region of interest" description="Disordered" evidence="15">
    <location>
        <begin position="733"/>
        <end position="754"/>
    </location>
</feature>
<feature type="region of interest" description="Disordered" evidence="15">
    <location>
        <begin position="330"/>
        <end position="379"/>
    </location>
</feature>
<dbReference type="CDD" id="cd06793">
    <property type="entry name" value="PDZ2_APBA1_3-like"/>
    <property type="match status" value="1"/>
</dbReference>
<evidence type="ECO:0000256" key="13">
    <source>
        <dbReference type="ARBA" id="ARBA00078850"/>
    </source>
</evidence>
<evidence type="ECO:0000256" key="5">
    <source>
        <dbReference type="ARBA" id="ARBA00022737"/>
    </source>
</evidence>
<name>A0A9N7VI65_PLEPL</name>
<evidence type="ECO:0000256" key="12">
    <source>
        <dbReference type="ARBA" id="ARBA00077607"/>
    </source>
</evidence>
<evidence type="ECO:0000256" key="4">
    <source>
        <dbReference type="ARBA" id="ARBA00022553"/>
    </source>
</evidence>
<comment type="caution">
    <text evidence="18">The sequence shown here is derived from an EMBL/GenBank/DDBJ whole genome shotgun (WGS) entry which is preliminary data.</text>
</comment>
<evidence type="ECO:0000256" key="15">
    <source>
        <dbReference type="SAM" id="MobiDB-lite"/>
    </source>
</evidence>
<dbReference type="SMART" id="SM00462">
    <property type="entry name" value="PTB"/>
    <property type="match status" value="1"/>
</dbReference>
<evidence type="ECO:0000256" key="6">
    <source>
        <dbReference type="ARBA" id="ARBA00022990"/>
    </source>
</evidence>
<feature type="compositionally biased region" description="Polar residues" evidence="15">
    <location>
        <begin position="396"/>
        <end position="405"/>
    </location>
</feature>
<feature type="region of interest" description="Disordered" evidence="15">
    <location>
        <begin position="396"/>
        <end position="435"/>
    </location>
</feature>
<evidence type="ECO:0000256" key="3">
    <source>
        <dbReference type="ARBA" id="ARBA00022490"/>
    </source>
</evidence>
<evidence type="ECO:0000256" key="14">
    <source>
        <dbReference type="ARBA" id="ARBA00083043"/>
    </source>
</evidence>
<dbReference type="InterPro" id="IPR006020">
    <property type="entry name" value="PTB/PI_dom"/>
</dbReference>
<dbReference type="AlphaFoldDB" id="A0A9N7VI65"/>
<dbReference type="InterPro" id="IPR036034">
    <property type="entry name" value="PDZ_sf"/>
</dbReference>
<evidence type="ECO:0000256" key="1">
    <source>
        <dbReference type="ARBA" id="ARBA00004556"/>
    </source>
</evidence>
<dbReference type="PROSITE" id="PS50106">
    <property type="entry name" value="PDZ"/>
    <property type="match status" value="2"/>
</dbReference>
<dbReference type="InterPro" id="IPR001478">
    <property type="entry name" value="PDZ"/>
</dbReference>
<dbReference type="FunFam" id="2.30.42.10:FF:000007">
    <property type="entry name" value="Amyloid beta A4 protein-binding family A member"/>
    <property type="match status" value="1"/>
</dbReference>
<feature type="compositionally biased region" description="Low complexity" evidence="15">
    <location>
        <begin position="739"/>
        <end position="754"/>
    </location>
</feature>
<dbReference type="PANTHER" id="PTHR12345:SF9">
    <property type="entry name" value="AMYLOID-BETA A4 PRECURSOR PROTEIN-BINDING FAMILY A MEMBER 3"/>
    <property type="match status" value="1"/>
</dbReference>
<feature type="compositionally biased region" description="Acidic residues" evidence="15">
    <location>
        <begin position="406"/>
        <end position="425"/>
    </location>
</feature>
<dbReference type="FunFam" id="2.30.29.30:FF:000222">
    <property type="entry name" value="amyloid beta A4 precursor protein-binding family A member 3"/>
    <property type="match status" value="1"/>
</dbReference>
<dbReference type="GO" id="GO:0001540">
    <property type="term" value="F:amyloid-beta binding"/>
    <property type="evidence" value="ECO:0007669"/>
    <property type="project" value="TreeGrafter"/>
</dbReference>
<dbReference type="GO" id="GO:0005778">
    <property type="term" value="C:peroxisomal membrane"/>
    <property type="evidence" value="ECO:0007669"/>
    <property type="project" value="UniProtKB-SubCell"/>
</dbReference>
<dbReference type="GO" id="GO:0043197">
    <property type="term" value="C:dendritic spine"/>
    <property type="evidence" value="ECO:0007669"/>
    <property type="project" value="TreeGrafter"/>
</dbReference>
<accession>A0A9N7VI65</accession>
<keyword evidence="19" id="KW-1185">Reference proteome</keyword>
<keyword evidence="6" id="KW-0007">Acetylation</keyword>
<protein>
    <recommendedName>
        <fullName evidence="11">Amyloid-beta A4 precursor protein-binding family A member 3</fullName>
    </recommendedName>
    <alternativeName>
        <fullName evidence="13">Adapter protein X11gamma</fullName>
    </alternativeName>
    <alternativeName>
        <fullName evidence="12">Neuron-specific X11L2 protein</fullName>
    </alternativeName>
    <alternativeName>
        <fullName evidence="14">Neuronal Munc18-1-interacting protein 3</fullName>
    </alternativeName>
</protein>
<dbReference type="EMBL" id="CADEAL010004030">
    <property type="protein sequence ID" value="CAB1449847.1"/>
    <property type="molecule type" value="Genomic_DNA"/>
</dbReference>
<dbReference type="SMART" id="SM00228">
    <property type="entry name" value="PDZ"/>
    <property type="match status" value="2"/>
</dbReference>
<dbReference type="PANTHER" id="PTHR12345">
    <property type="entry name" value="SYNTENIN RELATED"/>
    <property type="match status" value="1"/>
</dbReference>
<dbReference type="FunFam" id="2.30.42.10:FF:000017">
    <property type="entry name" value="Amyloid beta A4 protein-binding family A member 1"/>
    <property type="match status" value="1"/>
</dbReference>
<dbReference type="InterPro" id="IPR008733">
    <property type="entry name" value="PEX11"/>
</dbReference>
<reference evidence="18" key="1">
    <citation type="submission" date="2020-03" db="EMBL/GenBank/DDBJ databases">
        <authorList>
            <person name="Weist P."/>
        </authorList>
    </citation>
    <scope>NUCLEOTIDE SEQUENCE</scope>
</reference>
<dbReference type="InterPro" id="IPR011993">
    <property type="entry name" value="PH-like_dom_sf"/>
</dbReference>
<feature type="domain" description="PID" evidence="16">
    <location>
        <begin position="639"/>
        <end position="790"/>
    </location>
</feature>
<dbReference type="GO" id="GO:0016559">
    <property type="term" value="P:peroxisome fission"/>
    <property type="evidence" value="ECO:0007669"/>
    <property type="project" value="InterPro"/>
</dbReference>
<feature type="domain" description="PDZ" evidence="17">
    <location>
        <begin position="829"/>
        <end position="914"/>
    </location>
</feature>
<sequence>MQQSVEALVRLLESYRGRDRVIRTICYSSQLVGGVLSRKAETDVSFQRLGKSLLLFSAQLSQCRTVLRLFDDLSMLAYSHSYGFGAEEEDSGVRWISVLNNVADQLYYPCEHIAWAGNAELVKVNSDKWWLFSTVLWGTSLLLGILRSTRLLLLLKKKLNRCGRDAADNSQAQLHNRMRGEVLSILSKMADLSNAVHWMPPGFLWAGRFPSWRWARRGGLEHVNAAQFHSRTSEFNNNIIFFLFLLFLFFVRETELHTDTDRASPGTMSQRPGTKEPRRPLVARLTYRMDTDVCPADQSNSDSVPVNEASGVEVIRRTVAALPGSEVDELDSFNMIEPPPLDWRSDSSSEAGSADNLDDPSFPPSDSLDKASPEEPVLVPSDMSDTVAQIDINQQELVQNNSEPEQNTEGEAEEEDVAVDEEEEVRQENLEGVGEKEDREVTFRDMENIETEEEVLNRTSADEDHSRIHSLLSQLQLMEEEPHPDHRSPSHHHCSSMSEQEACASSLITDNSTETTGLLFSESHQRDVLGLLQCTEIGARPRPTSLPHIGEVDAVVSVSYSQGDAQKFWGHYRNGQHQRHREDSLSSLPDEEYPEPVWMKLGEEPPDEEAAADNEKQSADDRPAYKDVPGPCDPEDLLDGVIFGSKYLGSTQIKSEKNPSTNARMTQAQEAVDRIKAPEGESQPMTEVDLFISTQRIKVLTADTQEAMMDHALQMISYIADIGKIVVLMARRKRKGQDSDPPSDSTSPSSSSGSQKKCLMICHVFSSEDAQTIAQAIGQAFGVAYQQFLHTNGLKASDLRPGEYSDYLESQELYNGDLAHFSDSQNLRDVAITKAAGELLGVAVVESGWGSILPTVVVANLLHGGAAERSGELSIGDRIMSVNGTSMVGLPITTCQNIIRDLKSQKYLKLSIVHCPPVTSAIIKRPDLKFQLGFSVEDGIICSLMRGGIAERGGIRVGHRIIEINGQSVVATQHEKIIQILTNAVGEIHLKTMPASTYRLLTGQEQPVFI</sequence>
<proteinExistence type="predicted"/>
<keyword evidence="2" id="KW-0813">Transport</keyword>
<feature type="compositionally biased region" description="Basic and acidic residues" evidence="15">
    <location>
        <begin position="613"/>
        <end position="625"/>
    </location>
</feature>
<evidence type="ECO:0000256" key="8">
    <source>
        <dbReference type="ARBA" id="ARBA00023140"/>
    </source>
</evidence>
<dbReference type="SUPFAM" id="SSF50729">
    <property type="entry name" value="PH domain-like"/>
    <property type="match status" value="1"/>
</dbReference>
<keyword evidence="4" id="KW-0597">Phosphoprotein</keyword>
<dbReference type="Pfam" id="PF00595">
    <property type="entry name" value="PDZ"/>
    <property type="match status" value="2"/>
</dbReference>
<dbReference type="Proteomes" id="UP001153269">
    <property type="component" value="Unassembled WGS sequence"/>
</dbReference>
<evidence type="ECO:0000256" key="9">
    <source>
        <dbReference type="ARBA" id="ARBA00046271"/>
    </source>
</evidence>
<keyword evidence="8" id="KW-0576">Peroxisome</keyword>
<dbReference type="GO" id="GO:0005886">
    <property type="term" value="C:plasma membrane"/>
    <property type="evidence" value="ECO:0007669"/>
    <property type="project" value="TreeGrafter"/>
</dbReference>
<feature type="domain" description="PDZ" evidence="17">
    <location>
        <begin position="920"/>
        <end position="996"/>
    </location>
</feature>
<dbReference type="InterPro" id="IPR051230">
    <property type="entry name" value="APP-Binding"/>
</dbReference>
<feature type="region of interest" description="Disordered" evidence="15">
    <location>
        <begin position="259"/>
        <end position="280"/>
    </location>
</feature>
<dbReference type="Pfam" id="PF00640">
    <property type="entry name" value="PID"/>
    <property type="match status" value="1"/>
</dbReference>
<dbReference type="PROSITE" id="PS01179">
    <property type="entry name" value="PID"/>
    <property type="match status" value="1"/>
</dbReference>
<feature type="region of interest" description="Disordered" evidence="15">
    <location>
        <begin position="571"/>
        <end position="627"/>
    </location>
</feature>
<dbReference type="CDD" id="cd06720">
    <property type="entry name" value="PDZ1_APBA1_3-like"/>
    <property type="match status" value="1"/>
</dbReference>
<dbReference type="SUPFAM" id="SSF50156">
    <property type="entry name" value="PDZ domain-like"/>
    <property type="match status" value="2"/>
</dbReference>
<evidence type="ECO:0000313" key="18">
    <source>
        <dbReference type="EMBL" id="CAB1449847.1"/>
    </source>
</evidence>
<dbReference type="Gene3D" id="2.30.29.30">
    <property type="entry name" value="Pleckstrin-homology domain (PH domain)/Phosphotyrosine-binding domain (PTB)"/>
    <property type="match status" value="1"/>
</dbReference>